<reference evidence="3" key="3">
    <citation type="submission" date="2018-07" db="EMBL/GenBank/DDBJ databases">
        <title>WGS assembly of Glycine max.</title>
        <authorList>
            <person name="Schmutz J."/>
            <person name="Cannon S."/>
            <person name="Schlueter J."/>
            <person name="Ma J."/>
            <person name="Mitros T."/>
            <person name="Nelson W."/>
            <person name="Hyten D."/>
            <person name="Song Q."/>
            <person name="Thelen J."/>
            <person name="Cheng J."/>
            <person name="Xu D."/>
            <person name="Hellsten U."/>
            <person name="May G."/>
            <person name="Yu Y."/>
            <person name="Sakurai T."/>
            <person name="Umezawa T."/>
            <person name="Bhattacharyya M."/>
            <person name="Sandhu D."/>
            <person name="Valliyodan B."/>
            <person name="Lindquist E."/>
            <person name="Peto M."/>
            <person name="Grant D."/>
            <person name="Shu S."/>
            <person name="Goodstein D."/>
            <person name="Barry K."/>
            <person name="Futrell-Griggs M."/>
            <person name="Abernathy B."/>
            <person name="Du J."/>
            <person name="Tian Z."/>
            <person name="Zhu L."/>
            <person name="Gill N."/>
            <person name="Joshi T."/>
            <person name="Libault M."/>
            <person name="Sethuraman A."/>
            <person name="Zhang X."/>
            <person name="Shinozaki K."/>
            <person name="Nguyen H."/>
            <person name="Wing R."/>
            <person name="Cregan P."/>
            <person name="Specht J."/>
            <person name="Grimwood J."/>
            <person name="Rokhsar D."/>
            <person name="Stacey G."/>
            <person name="Shoemaker R."/>
            <person name="Jackson S."/>
        </authorList>
    </citation>
    <scope>NUCLEOTIDE SEQUENCE</scope>
    <source>
        <tissue evidence="3">Callus</tissue>
    </source>
</reference>
<dbReference type="Gene3D" id="1.25.40.20">
    <property type="entry name" value="Ankyrin repeat-containing domain"/>
    <property type="match status" value="2"/>
</dbReference>
<dbReference type="PROSITE" id="PS50297">
    <property type="entry name" value="ANK_REP_REGION"/>
    <property type="match status" value="1"/>
</dbReference>
<dbReference type="SUPFAM" id="SSF48403">
    <property type="entry name" value="Ankyrin repeat"/>
    <property type="match status" value="1"/>
</dbReference>
<sequence>MDSYQFGRCNERMKILKNTQCSSQQGAASQRRLQHKELVGENKAITSELNEAVENGDMDSLVNVLAKVFDQVTWTGDSLLHLAANLGKEKTVELICDHFPELLLRRNVKSNTVLDAAVRSKNSTIDQVHSLQLSHREDKEITKEKNEYGNTPLHEAVYSGDVGVIKEILLADNDVYLAVLRGNKEILNRLLEISFPADKPLPQQFIGNSPLHAAVQKRDPDLIEHIMRNRKIDQCGINQKDYDGNTIAFGSINKFIS</sequence>
<keyword evidence="5" id="KW-1185">Reference proteome</keyword>
<evidence type="ECO:0000313" key="3">
    <source>
        <dbReference type="EMBL" id="KRH55986.1"/>
    </source>
</evidence>
<keyword evidence="2" id="KW-0040">ANK repeat</keyword>
<name>A0A0R0JT14_SOYBN</name>
<dbReference type="PANTHER" id="PTHR24121:SF15">
    <property type="entry name" value="ANKYRIN REPEAT PROTEIN"/>
    <property type="match status" value="1"/>
</dbReference>
<dbReference type="SMR" id="A0A0R0JT14"/>
<evidence type="ECO:0000256" key="2">
    <source>
        <dbReference type="PROSITE-ProRule" id="PRU00023"/>
    </source>
</evidence>
<dbReference type="InterPro" id="IPR036770">
    <property type="entry name" value="Ankyrin_rpt-contain_sf"/>
</dbReference>
<gene>
    <name evidence="3" type="ORF">GLYMA_06G294300</name>
</gene>
<evidence type="ECO:0000256" key="1">
    <source>
        <dbReference type="ARBA" id="ARBA00004413"/>
    </source>
</evidence>
<dbReference type="PANTHER" id="PTHR24121">
    <property type="entry name" value="NO MECHANORECEPTOR POTENTIAL C, ISOFORM D-RELATED"/>
    <property type="match status" value="1"/>
</dbReference>
<comment type="subcellular location">
    <subcellularLocation>
        <location evidence="1">Cell membrane</location>
        <topology evidence="1">Peripheral membrane protein</topology>
        <orientation evidence="1">Cytoplasmic side</orientation>
    </subcellularLocation>
</comment>
<dbReference type="Gramene" id="KRH55986">
    <property type="protein sequence ID" value="KRH55986"/>
    <property type="gene ID" value="GLYMA_06G294300"/>
</dbReference>
<dbReference type="SMART" id="SM00248">
    <property type="entry name" value="ANK"/>
    <property type="match status" value="3"/>
</dbReference>
<protein>
    <submittedName>
        <fullName evidence="3 4">Uncharacterized protein</fullName>
    </submittedName>
</protein>
<dbReference type="PROSITE" id="PS50088">
    <property type="entry name" value="ANK_REPEAT"/>
    <property type="match status" value="1"/>
</dbReference>
<dbReference type="GO" id="GO:0005886">
    <property type="term" value="C:plasma membrane"/>
    <property type="evidence" value="ECO:0007669"/>
    <property type="project" value="UniProtKB-SubCell"/>
</dbReference>
<dbReference type="Proteomes" id="UP000008827">
    <property type="component" value="Chromosome 6"/>
</dbReference>
<dbReference type="STRING" id="3847.A0A0R0JT14"/>
<dbReference type="Pfam" id="PF00023">
    <property type="entry name" value="Ank"/>
    <property type="match status" value="1"/>
</dbReference>
<dbReference type="InterPro" id="IPR002110">
    <property type="entry name" value="Ankyrin_rpt"/>
</dbReference>
<organism evidence="3">
    <name type="scientific">Glycine max</name>
    <name type="common">Soybean</name>
    <name type="synonym">Glycine hispida</name>
    <dbReference type="NCBI Taxonomy" id="3847"/>
    <lineage>
        <taxon>Eukaryota</taxon>
        <taxon>Viridiplantae</taxon>
        <taxon>Streptophyta</taxon>
        <taxon>Embryophyta</taxon>
        <taxon>Tracheophyta</taxon>
        <taxon>Spermatophyta</taxon>
        <taxon>Magnoliopsida</taxon>
        <taxon>eudicotyledons</taxon>
        <taxon>Gunneridae</taxon>
        <taxon>Pentapetalae</taxon>
        <taxon>rosids</taxon>
        <taxon>fabids</taxon>
        <taxon>Fabales</taxon>
        <taxon>Fabaceae</taxon>
        <taxon>Papilionoideae</taxon>
        <taxon>50 kb inversion clade</taxon>
        <taxon>NPAAA clade</taxon>
        <taxon>indigoferoid/millettioid clade</taxon>
        <taxon>Phaseoleae</taxon>
        <taxon>Glycine</taxon>
        <taxon>Glycine subgen. Soja</taxon>
    </lineage>
</organism>
<reference evidence="3 4" key="1">
    <citation type="journal article" date="2010" name="Nature">
        <title>Genome sequence of the palaeopolyploid soybean.</title>
        <authorList>
            <person name="Schmutz J."/>
            <person name="Cannon S.B."/>
            <person name="Schlueter J."/>
            <person name="Ma J."/>
            <person name="Mitros T."/>
            <person name="Nelson W."/>
            <person name="Hyten D.L."/>
            <person name="Song Q."/>
            <person name="Thelen J.J."/>
            <person name="Cheng J."/>
            <person name="Xu D."/>
            <person name="Hellsten U."/>
            <person name="May G.D."/>
            <person name="Yu Y."/>
            <person name="Sakurai T."/>
            <person name="Umezawa T."/>
            <person name="Bhattacharyya M.K."/>
            <person name="Sandhu D."/>
            <person name="Valliyodan B."/>
            <person name="Lindquist E."/>
            <person name="Peto M."/>
            <person name="Grant D."/>
            <person name="Shu S."/>
            <person name="Goodstein D."/>
            <person name="Barry K."/>
            <person name="Futrell-Griggs M."/>
            <person name="Abernathy B."/>
            <person name="Du J."/>
            <person name="Tian Z."/>
            <person name="Zhu L."/>
            <person name="Gill N."/>
            <person name="Joshi T."/>
            <person name="Libault M."/>
            <person name="Sethuraman A."/>
            <person name="Zhang X.-C."/>
            <person name="Shinozaki K."/>
            <person name="Nguyen H.T."/>
            <person name="Wing R.A."/>
            <person name="Cregan P."/>
            <person name="Specht J."/>
            <person name="Grimwood J."/>
            <person name="Rokhsar D."/>
            <person name="Stacey G."/>
            <person name="Shoemaker R.C."/>
            <person name="Jackson S.A."/>
        </authorList>
    </citation>
    <scope>NUCLEOTIDE SEQUENCE</scope>
    <source>
        <strain evidence="4">cv. Williams 82</strain>
        <tissue evidence="3">Callus</tissue>
    </source>
</reference>
<dbReference type="OMA" id="GRCNERM"/>
<dbReference type="AlphaFoldDB" id="A0A0R0JT14"/>
<dbReference type="EnsemblPlants" id="KRH55986">
    <property type="protein sequence ID" value="KRH55986"/>
    <property type="gene ID" value="GLYMA_06G294300"/>
</dbReference>
<feature type="repeat" description="ANK" evidence="2">
    <location>
        <begin position="148"/>
        <end position="175"/>
    </location>
</feature>
<proteinExistence type="predicted"/>
<evidence type="ECO:0000313" key="5">
    <source>
        <dbReference type="Proteomes" id="UP000008827"/>
    </source>
</evidence>
<dbReference type="EMBL" id="CM000839">
    <property type="protein sequence ID" value="KRH55986.1"/>
    <property type="molecule type" value="Genomic_DNA"/>
</dbReference>
<reference evidence="4" key="2">
    <citation type="submission" date="2018-02" db="UniProtKB">
        <authorList>
            <consortium name="EnsemblPlants"/>
        </authorList>
    </citation>
    <scope>IDENTIFICATION</scope>
    <source>
        <strain evidence="4">Williams 82</strain>
    </source>
</reference>
<dbReference type="InParanoid" id="A0A0R0JT14"/>
<accession>A0A0R0JT14</accession>
<evidence type="ECO:0000313" key="4">
    <source>
        <dbReference type="EnsemblPlants" id="KRH55986"/>
    </source>
</evidence>